<feature type="non-terminal residue" evidence="1">
    <location>
        <position position="1"/>
    </location>
</feature>
<gene>
    <name evidence="1" type="ORF">g.9785</name>
</gene>
<dbReference type="AlphaFoldDB" id="A0A1B6EYP5"/>
<evidence type="ECO:0000313" key="1">
    <source>
        <dbReference type="EMBL" id="JAS43166.1"/>
    </source>
</evidence>
<organism evidence="1">
    <name type="scientific">Cuerna arida</name>
    <dbReference type="NCBI Taxonomy" id="1464854"/>
    <lineage>
        <taxon>Eukaryota</taxon>
        <taxon>Metazoa</taxon>
        <taxon>Ecdysozoa</taxon>
        <taxon>Arthropoda</taxon>
        <taxon>Hexapoda</taxon>
        <taxon>Insecta</taxon>
        <taxon>Pterygota</taxon>
        <taxon>Neoptera</taxon>
        <taxon>Paraneoptera</taxon>
        <taxon>Hemiptera</taxon>
        <taxon>Auchenorrhyncha</taxon>
        <taxon>Membracoidea</taxon>
        <taxon>Cicadellidae</taxon>
        <taxon>Cicadellinae</taxon>
        <taxon>Proconiini</taxon>
        <taxon>Cuerna</taxon>
    </lineage>
</organism>
<dbReference type="PANTHER" id="PTHR45913:SF19">
    <property type="entry name" value="LOW QUALITY PROTEIN: ZINC FINGER BED DOMAIN-CONTAINING PROTEIN 5-LIKE"/>
    <property type="match status" value="1"/>
</dbReference>
<sequence length="103" mass="12025">RACVKEVAPHVTWTHCCIHRQSLACKGLPPDFKSVLDEAVKIVNVIKSKALNSRLFKSLCEDMDSIHLNLLYHTEVRWLSRGKVLERLFELRYEVQLFFEETP</sequence>
<name>A0A1B6EYP5_9HEMI</name>
<evidence type="ECO:0008006" key="2">
    <source>
        <dbReference type="Google" id="ProtNLM"/>
    </source>
</evidence>
<protein>
    <recommendedName>
        <fullName evidence="2">Zinc finger BED domain-containing protein 5</fullName>
    </recommendedName>
</protein>
<dbReference type="EMBL" id="GECZ01026603">
    <property type="protein sequence ID" value="JAS43166.1"/>
    <property type="molecule type" value="Transcribed_RNA"/>
</dbReference>
<dbReference type="PANTHER" id="PTHR45913">
    <property type="entry name" value="EPM2A-INTERACTING PROTEIN 1"/>
    <property type="match status" value="1"/>
</dbReference>
<feature type="non-terminal residue" evidence="1">
    <location>
        <position position="103"/>
    </location>
</feature>
<reference evidence="1" key="1">
    <citation type="submission" date="2015-11" db="EMBL/GenBank/DDBJ databases">
        <title>De novo transcriptome assembly of four potential Pierce s Disease insect vectors from Arizona vineyards.</title>
        <authorList>
            <person name="Tassone E.E."/>
        </authorList>
    </citation>
    <scope>NUCLEOTIDE SEQUENCE</scope>
</reference>
<accession>A0A1B6EYP5</accession>
<proteinExistence type="predicted"/>